<evidence type="ECO:0000256" key="2">
    <source>
        <dbReference type="ARBA" id="ARBA00004651"/>
    </source>
</evidence>
<keyword evidence="4" id="KW-1003">Cell membrane</keyword>
<keyword evidence="9" id="KW-0418">Kinase</keyword>
<sequence length="710" mass="80738">MKSYKKEIFFGVLILLAFGILACLETQLPFFKKFLPIEENKLIVVILNINLLLILLLLFLVSRTFIKGYIERKRGIWGSRLKTKLTLTLLFVSIIPSVTLYVLAAGFFQISMDKWFGQRIEDTLESAVEFSNFYYEDLFQRHERITTVLVKEITRRKLMDDDAQLARYITASTNARIPEYLSIHDLSGNILASNRSLGAEIREKLIRQARSFPKSERLRSILPIRRGELVIAGVRIIDQTGQEKAILLVGEAIRIHGTEKIKEIAAASKEIKESRPFKKILKYSFYIPLTLITLMTVFFSVWVGIKMASDITVPMERLKEGTAFIAKGTFDISLEDTGRDEIGTLVSAFNSMAKELKATKGEIEEKRRYLEVILDNVATGIISTNKTGIIIFLNRAAQNILGMERETWAGVPLREVFGDHFRKHMRMFLKEARAGDGRSITREMRLNLKNDVTYVRASLTILKDQTARVEGFVIAFDDITHIVRAERLATWREVAKKLTHEIKNPLTPIMLSTERIRRRLLPHAQGREKEVLDDTTSVIIRSVDDIKQIVNELTRLTHNSQTKTIEDINAVVEETLTLYKHLFQNISFESAKESIPPLSIEREGLKRALINLITNAAKAIEGNQGMIAVSTRYDEDRGIGVIEVADTGKGIPDEDKGRIFDPYFTKEKDGMGLGLAIVHSFVLEHHGKIRVEDNKPHGTKFIIELPVVEA</sequence>
<dbReference type="GO" id="GO:0006355">
    <property type="term" value="P:regulation of DNA-templated transcription"/>
    <property type="evidence" value="ECO:0007669"/>
    <property type="project" value="InterPro"/>
</dbReference>
<dbReference type="InterPro" id="IPR050398">
    <property type="entry name" value="HssS/ArlS-like"/>
</dbReference>
<dbReference type="SUPFAM" id="SSF158472">
    <property type="entry name" value="HAMP domain-like"/>
    <property type="match status" value="1"/>
</dbReference>
<comment type="catalytic activity">
    <reaction evidence="1">
        <text>ATP + protein L-histidine = ADP + protein N-phospho-L-histidine.</text>
        <dbReference type="EC" id="2.7.13.3"/>
    </reaction>
</comment>
<evidence type="ECO:0000256" key="11">
    <source>
        <dbReference type="ARBA" id="ARBA00022989"/>
    </source>
</evidence>
<keyword evidence="6" id="KW-0808">Transferase</keyword>
<feature type="transmembrane region" description="Helical" evidence="14">
    <location>
        <begin position="283"/>
        <end position="305"/>
    </location>
</feature>
<evidence type="ECO:0000256" key="9">
    <source>
        <dbReference type="ARBA" id="ARBA00022777"/>
    </source>
</evidence>
<dbReference type="Proteomes" id="UP000777265">
    <property type="component" value="Unassembled WGS sequence"/>
</dbReference>
<dbReference type="InterPro" id="IPR005467">
    <property type="entry name" value="His_kinase_dom"/>
</dbReference>
<evidence type="ECO:0000256" key="8">
    <source>
        <dbReference type="ARBA" id="ARBA00022741"/>
    </source>
</evidence>
<dbReference type="PROSITE" id="PS50885">
    <property type="entry name" value="HAMP"/>
    <property type="match status" value="1"/>
</dbReference>
<feature type="transmembrane region" description="Helical" evidence="14">
    <location>
        <begin position="42"/>
        <end position="66"/>
    </location>
</feature>
<keyword evidence="10" id="KW-0067">ATP-binding</keyword>
<evidence type="ECO:0000256" key="3">
    <source>
        <dbReference type="ARBA" id="ARBA00012438"/>
    </source>
</evidence>
<keyword evidence="11 14" id="KW-1133">Transmembrane helix</keyword>
<dbReference type="PANTHER" id="PTHR45528:SF1">
    <property type="entry name" value="SENSOR HISTIDINE KINASE CPXA"/>
    <property type="match status" value="1"/>
</dbReference>
<keyword evidence="8" id="KW-0547">Nucleotide-binding</keyword>
<feature type="transmembrane region" description="Helical" evidence="14">
    <location>
        <begin position="87"/>
        <end position="108"/>
    </location>
</feature>
<evidence type="ECO:0000313" key="19">
    <source>
        <dbReference type="Proteomes" id="UP000777265"/>
    </source>
</evidence>
<dbReference type="Pfam" id="PF02518">
    <property type="entry name" value="HATPase_c"/>
    <property type="match status" value="1"/>
</dbReference>
<dbReference type="Pfam" id="PF00672">
    <property type="entry name" value="HAMP"/>
    <property type="match status" value="1"/>
</dbReference>
<dbReference type="PROSITE" id="PS50112">
    <property type="entry name" value="PAS"/>
    <property type="match status" value="1"/>
</dbReference>
<evidence type="ECO:0000259" key="15">
    <source>
        <dbReference type="PROSITE" id="PS50109"/>
    </source>
</evidence>
<evidence type="ECO:0000256" key="12">
    <source>
        <dbReference type="ARBA" id="ARBA00023012"/>
    </source>
</evidence>
<dbReference type="InterPro" id="IPR045671">
    <property type="entry name" value="NtrY-like_N"/>
</dbReference>
<dbReference type="GO" id="GO:0000155">
    <property type="term" value="F:phosphorelay sensor kinase activity"/>
    <property type="evidence" value="ECO:0007669"/>
    <property type="project" value="InterPro"/>
</dbReference>
<dbReference type="GO" id="GO:0005524">
    <property type="term" value="F:ATP binding"/>
    <property type="evidence" value="ECO:0007669"/>
    <property type="project" value="UniProtKB-KW"/>
</dbReference>
<evidence type="ECO:0000256" key="13">
    <source>
        <dbReference type="ARBA" id="ARBA00023136"/>
    </source>
</evidence>
<dbReference type="SUPFAM" id="SSF47384">
    <property type="entry name" value="Homodimeric domain of signal transducing histidine kinase"/>
    <property type="match status" value="1"/>
</dbReference>
<accession>A0A971M6C0</accession>
<feature type="domain" description="Histidine kinase" evidence="15">
    <location>
        <begin position="497"/>
        <end position="709"/>
    </location>
</feature>
<dbReference type="SUPFAM" id="SSF55785">
    <property type="entry name" value="PYP-like sensor domain (PAS domain)"/>
    <property type="match status" value="1"/>
</dbReference>
<dbReference type="AlphaFoldDB" id="A0A971M6C0"/>
<dbReference type="InterPro" id="IPR036097">
    <property type="entry name" value="HisK_dim/P_sf"/>
</dbReference>
<evidence type="ECO:0000256" key="14">
    <source>
        <dbReference type="SAM" id="Phobius"/>
    </source>
</evidence>
<dbReference type="SUPFAM" id="SSF55874">
    <property type="entry name" value="ATPase domain of HSP90 chaperone/DNA topoisomerase II/histidine kinase"/>
    <property type="match status" value="1"/>
</dbReference>
<dbReference type="PRINTS" id="PR00344">
    <property type="entry name" value="BCTRLSENSOR"/>
</dbReference>
<dbReference type="SMART" id="SM00388">
    <property type="entry name" value="HisKA"/>
    <property type="match status" value="1"/>
</dbReference>
<keyword evidence="13 14" id="KW-0472">Membrane</keyword>
<dbReference type="Gene3D" id="1.10.287.130">
    <property type="match status" value="1"/>
</dbReference>
<dbReference type="SMART" id="SM00387">
    <property type="entry name" value="HATPase_c"/>
    <property type="match status" value="1"/>
</dbReference>
<dbReference type="PANTHER" id="PTHR45528">
    <property type="entry name" value="SENSOR HISTIDINE KINASE CPXA"/>
    <property type="match status" value="1"/>
</dbReference>
<feature type="domain" description="HAMP" evidence="17">
    <location>
        <begin position="309"/>
        <end position="361"/>
    </location>
</feature>
<dbReference type="SMART" id="SM00091">
    <property type="entry name" value="PAS"/>
    <property type="match status" value="1"/>
</dbReference>
<reference evidence="18" key="2">
    <citation type="submission" date="2020-01" db="EMBL/GenBank/DDBJ databases">
        <authorList>
            <person name="Campanaro S."/>
        </authorList>
    </citation>
    <scope>NUCLEOTIDE SEQUENCE</scope>
    <source>
        <strain evidence="18">AS06rmzACSIP_7</strain>
    </source>
</reference>
<dbReference type="CDD" id="cd00130">
    <property type="entry name" value="PAS"/>
    <property type="match status" value="1"/>
</dbReference>
<dbReference type="InterPro" id="IPR000014">
    <property type="entry name" value="PAS"/>
</dbReference>
<evidence type="ECO:0000313" key="18">
    <source>
        <dbReference type="EMBL" id="NLW35966.1"/>
    </source>
</evidence>
<evidence type="ECO:0000256" key="1">
    <source>
        <dbReference type="ARBA" id="ARBA00000085"/>
    </source>
</evidence>
<dbReference type="Pfam" id="PF00989">
    <property type="entry name" value="PAS"/>
    <property type="match status" value="1"/>
</dbReference>
<reference evidence="18" key="1">
    <citation type="journal article" date="2020" name="Biotechnol. Biofuels">
        <title>New insights from the biogas microbiome by comprehensive genome-resolved metagenomics of nearly 1600 species originating from multiple anaerobic digesters.</title>
        <authorList>
            <person name="Campanaro S."/>
            <person name="Treu L."/>
            <person name="Rodriguez-R L.M."/>
            <person name="Kovalovszki A."/>
            <person name="Ziels R.M."/>
            <person name="Maus I."/>
            <person name="Zhu X."/>
            <person name="Kougias P.G."/>
            <person name="Basile A."/>
            <person name="Luo G."/>
            <person name="Schluter A."/>
            <person name="Konstantinidis K.T."/>
            <person name="Angelidaki I."/>
        </authorList>
    </citation>
    <scope>NUCLEOTIDE SEQUENCE</scope>
    <source>
        <strain evidence="18">AS06rmzACSIP_7</strain>
    </source>
</reference>
<evidence type="ECO:0000256" key="7">
    <source>
        <dbReference type="ARBA" id="ARBA00022692"/>
    </source>
</evidence>
<proteinExistence type="predicted"/>
<dbReference type="InterPro" id="IPR013767">
    <property type="entry name" value="PAS_fold"/>
</dbReference>
<dbReference type="EMBL" id="JAAYEE010000192">
    <property type="protein sequence ID" value="NLW35966.1"/>
    <property type="molecule type" value="Genomic_DNA"/>
</dbReference>
<name>A0A971M6C0_9BACT</name>
<evidence type="ECO:0000256" key="5">
    <source>
        <dbReference type="ARBA" id="ARBA00022553"/>
    </source>
</evidence>
<dbReference type="CDD" id="cd06225">
    <property type="entry name" value="HAMP"/>
    <property type="match status" value="1"/>
</dbReference>
<dbReference type="CDD" id="cd00082">
    <property type="entry name" value="HisKA"/>
    <property type="match status" value="1"/>
</dbReference>
<dbReference type="Pfam" id="PF19312">
    <property type="entry name" value="NtrY_N"/>
    <property type="match status" value="1"/>
</dbReference>
<dbReference type="InterPro" id="IPR003660">
    <property type="entry name" value="HAMP_dom"/>
</dbReference>
<dbReference type="Gene3D" id="3.30.565.10">
    <property type="entry name" value="Histidine kinase-like ATPase, C-terminal domain"/>
    <property type="match status" value="1"/>
</dbReference>
<comment type="caution">
    <text evidence="18">The sequence shown here is derived from an EMBL/GenBank/DDBJ whole genome shotgun (WGS) entry which is preliminary data.</text>
</comment>
<dbReference type="InterPro" id="IPR004358">
    <property type="entry name" value="Sig_transdc_His_kin-like_C"/>
</dbReference>
<dbReference type="Gene3D" id="3.30.450.20">
    <property type="entry name" value="PAS domain"/>
    <property type="match status" value="1"/>
</dbReference>
<dbReference type="NCBIfam" id="TIGR00229">
    <property type="entry name" value="sensory_box"/>
    <property type="match status" value="1"/>
</dbReference>
<protein>
    <recommendedName>
        <fullName evidence="3">histidine kinase</fullName>
        <ecNumber evidence="3">2.7.13.3</ecNumber>
    </recommendedName>
</protein>
<evidence type="ECO:0000256" key="6">
    <source>
        <dbReference type="ARBA" id="ARBA00022679"/>
    </source>
</evidence>
<evidence type="ECO:0000256" key="4">
    <source>
        <dbReference type="ARBA" id="ARBA00022475"/>
    </source>
</evidence>
<dbReference type="GO" id="GO:0005886">
    <property type="term" value="C:plasma membrane"/>
    <property type="evidence" value="ECO:0007669"/>
    <property type="project" value="UniProtKB-SubCell"/>
</dbReference>
<dbReference type="PIRSF" id="PIRSF037532">
    <property type="entry name" value="STHK_NtrY"/>
    <property type="match status" value="1"/>
</dbReference>
<dbReference type="InterPro" id="IPR035965">
    <property type="entry name" value="PAS-like_dom_sf"/>
</dbReference>
<feature type="domain" description="PAS" evidence="16">
    <location>
        <begin position="366"/>
        <end position="436"/>
    </location>
</feature>
<evidence type="ECO:0000259" key="16">
    <source>
        <dbReference type="PROSITE" id="PS50112"/>
    </source>
</evidence>
<dbReference type="InterPro" id="IPR003661">
    <property type="entry name" value="HisK_dim/P_dom"/>
</dbReference>
<evidence type="ECO:0000259" key="17">
    <source>
        <dbReference type="PROSITE" id="PS50885"/>
    </source>
</evidence>
<dbReference type="InterPro" id="IPR036890">
    <property type="entry name" value="HATPase_C_sf"/>
</dbReference>
<dbReference type="InterPro" id="IPR017232">
    <property type="entry name" value="NtrY"/>
</dbReference>
<dbReference type="InterPro" id="IPR003594">
    <property type="entry name" value="HATPase_dom"/>
</dbReference>
<dbReference type="PROSITE" id="PS50109">
    <property type="entry name" value="HIS_KIN"/>
    <property type="match status" value="1"/>
</dbReference>
<dbReference type="PROSITE" id="PS51257">
    <property type="entry name" value="PROKAR_LIPOPROTEIN"/>
    <property type="match status" value="1"/>
</dbReference>
<keyword evidence="7 14" id="KW-0812">Transmembrane</keyword>
<comment type="subcellular location">
    <subcellularLocation>
        <location evidence="2">Cell membrane</location>
        <topology evidence="2">Multi-pass membrane protein</topology>
    </subcellularLocation>
</comment>
<dbReference type="SMART" id="SM00304">
    <property type="entry name" value="HAMP"/>
    <property type="match status" value="1"/>
</dbReference>
<evidence type="ECO:0000256" key="10">
    <source>
        <dbReference type="ARBA" id="ARBA00022840"/>
    </source>
</evidence>
<keyword evidence="5" id="KW-0597">Phosphoprotein</keyword>
<dbReference type="Pfam" id="PF00512">
    <property type="entry name" value="HisKA"/>
    <property type="match status" value="1"/>
</dbReference>
<organism evidence="18 19">
    <name type="scientific">Syntrophorhabdus aromaticivorans</name>
    <dbReference type="NCBI Taxonomy" id="328301"/>
    <lineage>
        <taxon>Bacteria</taxon>
        <taxon>Pseudomonadati</taxon>
        <taxon>Thermodesulfobacteriota</taxon>
        <taxon>Syntrophorhabdia</taxon>
        <taxon>Syntrophorhabdales</taxon>
        <taxon>Syntrophorhabdaceae</taxon>
        <taxon>Syntrophorhabdus</taxon>
    </lineage>
</organism>
<dbReference type="Gene3D" id="6.10.340.10">
    <property type="match status" value="1"/>
</dbReference>
<keyword evidence="12" id="KW-0902">Two-component regulatory system</keyword>
<gene>
    <name evidence="18" type="ORF">GXY80_10870</name>
</gene>
<dbReference type="EC" id="2.7.13.3" evidence="3"/>